<dbReference type="EMBL" id="JAAOAQ010000096">
    <property type="protein sequence ID" value="KAF5567550.1"/>
    <property type="molecule type" value="Genomic_DNA"/>
</dbReference>
<dbReference type="Proteomes" id="UP000582016">
    <property type="component" value="Unassembled WGS sequence"/>
</dbReference>
<feature type="chain" id="PRO_5034998658" description="Metallo-beta-lactamase domain-containing protein" evidence="1">
    <location>
        <begin position="17"/>
        <end position="346"/>
    </location>
</feature>
<sequence length="346" mass="38360">MKFLALSLVMVAFAASKTVPLHPPTADTLISQALVALGGEKAIAGIEGTTYHSPNYVYTAVAIAGSQNVSFSYASDQLTQRIDRTFKPSGYWYWASARLDEFDYSLVIRGGKDGKGFFPKEAPKKTEGLSHAHILEFSSNMLWFGPGSGISNNTVDSIKHKNIVPGQLNAHWLIVNDDFLGVKQFVIEFEDHVIVGDAPAQWTKQVIEWIDKNIGKPIKYLWPTHHHRDHSGGAAEYVKIGAKLIVPEIATSYWSSIPGAEVITFNETHPYIHSDSKHQAWFIWEEQATHSIDWSYAFITDRCPTSKSGIAVIEADAWHPGDTANAGVELLWNIFFTEGFLPTGVE</sequence>
<accession>A0A8H5NKL1</accession>
<dbReference type="InterPro" id="IPR001279">
    <property type="entry name" value="Metallo-B-lactamas"/>
</dbReference>
<organism evidence="3 4">
    <name type="scientific">Fusarium phyllophilum</name>
    <dbReference type="NCBI Taxonomy" id="47803"/>
    <lineage>
        <taxon>Eukaryota</taxon>
        <taxon>Fungi</taxon>
        <taxon>Dikarya</taxon>
        <taxon>Ascomycota</taxon>
        <taxon>Pezizomycotina</taxon>
        <taxon>Sordariomycetes</taxon>
        <taxon>Hypocreomycetidae</taxon>
        <taxon>Hypocreales</taxon>
        <taxon>Nectriaceae</taxon>
        <taxon>Fusarium</taxon>
        <taxon>Fusarium fujikuroi species complex</taxon>
    </lineage>
</organism>
<feature type="signal peptide" evidence="1">
    <location>
        <begin position="1"/>
        <end position="16"/>
    </location>
</feature>
<reference evidence="3 4" key="1">
    <citation type="submission" date="2020-05" db="EMBL/GenBank/DDBJ databases">
        <title>Identification and distribution of gene clusters putatively required for synthesis of sphingolipid metabolism inhibitors in phylogenetically diverse species of the filamentous fungus Fusarium.</title>
        <authorList>
            <person name="Kim H.-S."/>
            <person name="Busman M."/>
            <person name="Brown D.W."/>
            <person name="Divon H."/>
            <person name="Uhlig S."/>
            <person name="Proctor R.H."/>
        </authorList>
    </citation>
    <scope>NUCLEOTIDE SEQUENCE [LARGE SCALE GENOMIC DNA]</scope>
    <source>
        <strain evidence="3 4">NRRL 13617</strain>
    </source>
</reference>
<gene>
    <name evidence="3" type="ORF">FPHYL_3171</name>
</gene>
<proteinExistence type="predicted"/>
<name>A0A8H5NKL1_9HYPO</name>
<dbReference type="Pfam" id="PF00753">
    <property type="entry name" value="Lactamase_B"/>
    <property type="match status" value="1"/>
</dbReference>
<evidence type="ECO:0000256" key="1">
    <source>
        <dbReference type="SAM" id="SignalP"/>
    </source>
</evidence>
<dbReference type="OrthoDB" id="3481168at2759"/>
<keyword evidence="4" id="KW-1185">Reference proteome</keyword>
<dbReference type="InterPro" id="IPR036866">
    <property type="entry name" value="RibonucZ/Hydroxyglut_hydro"/>
</dbReference>
<evidence type="ECO:0000259" key="2">
    <source>
        <dbReference type="Pfam" id="PF00753"/>
    </source>
</evidence>
<protein>
    <recommendedName>
        <fullName evidence="2">Metallo-beta-lactamase domain-containing protein</fullName>
    </recommendedName>
</protein>
<evidence type="ECO:0000313" key="4">
    <source>
        <dbReference type="Proteomes" id="UP000582016"/>
    </source>
</evidence>
<feature type="domain" description="Metallo-beta-lactamase" evidence="2">
    <location>
        <begin position="185"/>
        <end position="265"/>
    </location>
</feature>
<dbReference type="Gene3D" id="3.60.15.10">
    <property type="entry name" value="Ribonuclease Z/Hydroxyacylglutathione hydrolase-like"/>
    <property type="match status" value="1"/>
</dbReference>
<keyword evidence="1" id="KW-0732">Signal</keyword>
<dbReference type="AlphaFoldDB" id="A0A8H5NKL1"/>
<dbReference type="SUPFAM" id="SSF56281">
    <property type="entry name" value="Metallo-hydrolase/oxidoreductase"/>
    <property type="match status" value="1"/>
</dbReference>
<comment type="caution">
    <text evidence="3">The sequence shown here is derived from an EMBL/GenBank/DDBJ whole genome shotgun (WGS) entry which is preliminary data.</text>
</comment>
<evidence type="ECO:0000313" key="3">
    <source>
        <dbReference type="EMBL" id="KAF5567550.1"/>
    </source>
</evidence>